<proteinExistence type="predicted"/>
<dbReference type="InterPro" id="IPR000182">
    <property type="entry name" value="GNAT_dom"/>
</dbReference>
<keyword evidence="6" id="KW-1185">Reference proteome</keyword>
<dbReference type="PROSITE" id="PS51186">
    <property type="entry name" value="GNAT"/>
    <property type="match status" value="1"/>
</dbReference>
<evidence type="ECO:0000259" key="4">
    <source>
        <dbReference type="PROSITE" id="PS51186"/>
    </source>
</evidence>
<dbReference type="InterPro" id="IPR050680">
    <property type="entry name" value="YpeA/RimI_acetyltransf"/>
</dbReference>
<dbReference type="AlphaFoldDB" id="A0A9X1QPL3"/>
<evidence type="ECO:0000313" key="6">
    <source>
        <dbReference type="Proteomes" id="UP001139336"/>
    </source>
</evidence>
<gene>
    <name evidence="5" type="ORF">L1O03_08650</name>
</gene>
<evidence type="ECO:0000313" key="5">
    <source>
        <dbReference type="EMBL" id="MCF4007242.1"/>
    </source>
</evidence>
<keyword evidence="1" id="KW-0808">Transferase</keyword>
<dbReference type="SUPFAM" id="SSF55729">
    <property type="entry name" value="Acyl-CoA N-acyltransferases (Nat)"/>
    <property type="match status" value="1"/>
</dbReference>
<dbReference type="PANTHER" id="PTHR43420">
    <property type="entry name" value="ACETYLTRANSFERASE"/>
    <property type="match status" value="1"/>
</dbReference>
<accession>A0A9X1QPL3</accession>
<organism evidence="5 6">
    <name type="scientific">Corynebacterium uropygiale</name>
    <dbReference type="NCBI Taxonomy" id="1775911"/>
    <lineage>
        <taxon>Bacteria</taxon>
        <taxon>Bacillati</taxon>
        <taxon>Actinomycetota</taxon>
        <taxon>Actinomycetes</taxon>
        <taxon>Mycobacteriales</taxon>
        <taxon>Corynebacteriaceae</taxon>
        <taxon>Corynebacterium</taxon>
    </lineage>
</organism>
<comment type="caution">
    <text evidence="5">The sequence shown here is derived from an EMBL/GenBank/DDBJ whole genome shotgun (WGS) entry which is preliminary data.</text>
</comment>
<evidence type="ECO:0000256" key="1">
    <source>
        <dbReference type="ARBA" id="ARBA00022679"/>
    </source>
</evidence>
<dbReference type="Proteomes" id="UP001139336">
    <property type="component" value="Unassembled WGS sequence"/>
</dbReference>
<dbReference type="Pfam" id="PF24553">
    <property type="entry name" value="Rv0428c_C"/>
    <property type="match status" value="1"/>
</dbReference>
<feature type="region of interest" description="Disordered" evidence="3">
    <location>
        <begin position="176"/>
        <end position="195"/>
    </location>
</feature>
<reference evidence="5" key="1">
    <citation type="submission" date="2022-01" db="EMBL/GenBank/DDBJ databases">
        <title>Corynebacterium sp. nov isolated from isolated from the feces of the greater white-fronted geese (Anser albifrons) at Poyang Lake, PR China.</title>
        <authorList>
            <person name="Liu Q."/>
        </authorList>
    </citation>
    <scope>NUCLEOTIDE SEQUENCE</scope>
    <source>
        <strain evidence="5">JCM 32435</strain>
    </source>
</reference>
<name>A0A9X1QPL3_9CORY</name>
<dbReference type="InterPro" id="IPR016181">
    <property type="entry name" value="Acyl_CoA_acyltransferase"/>
</dbReference>
<evidence type="ECO:0000256" key="3">
    <source>
        <dbReference type="SAM" id="MobiDB-lite"/>
    </source>
</evidence>
<protein>
    <submittedName>
        <fullName evidence="5">GNAT family N-acetyltransferase</fullName>
    </submittedName>
</protein>
<dbReference type="CDD" id="cd04301">
    <property type="entry name" value="NAT_SF"/>
    <property type="match status" value="1"/>
</dbReference>
<dbReference type="InterPro" id="IPR056935">
    <property type="entry name" value="Rv0428c-like_C"/>
</dbReference>
<evidence type="ECO:0000256" key="2">
    <source>
        <dbReference type="ARBA" id="ARBA00023315"/>
    </source>
</evidence>
<sequence length="317" mass="35224">MHTPRPDIGDRVVVRRRNGNHLSDIIGHVLSLHPLIVRPQKVGGLPSSAPAITIPDEDIQVVRRLSPRRIRNSDIRTLERIAAAAFPGTRHEWSSNGQWLLRAGHGITERSNSAAPLGPSALYDPLPVAEILRFYDDAQLPAQILVPDRIGPRLTHPRWEMGPDILVMTREVPSSPEALEDLPAPGPGEELHAASEPSEDWLSLYAFRGTPLPADDGILDGHCAYVHLGEPLRAIARLHLTEGYIGISGVAVHPEYRGRGLGRALGRGILRWAAEQKGVEPPHTLYLHVQEKNTAGRRLYSSLGFIEHHRHRYARWR</sequence>
<dbReference type="PANTHER" id="PTHR43420:SF12">
    <property type="entry name" value="N-ACETYLTRANSFERASE DOMAIN-CONTAINING PROTEIN"/>
    <property type="match status" value="1"/>
</dbReference>
<feature type="domain" description="N-acetyltransferase" evidence="4">
    <location>
        <begin position="167"/>
        <end position="317"/>
    </location>
</feature>
<dbReference type="RefSeq" id="WP_236119382.1">
    <property type="nucleotide sequence ID" value="NZ_JAKGSI010000004.1"/>
</dbReference>
<keyword evidence="2" id="KW-0012">Acyltransferase</keyword>
<dbReference type="EMBL" id="JAKGSI010000004">
    <property type="protein sequence ID" value="MCF4007242.1"/>
    <property type="molecule type" value="Genomic_DNA"/>
</dbReference>
<dbReference type="Gene3D" id="3.40.630.30">
    <property type="match status" value="1"/>
</dbReference>
<dbReference type="GO" id="GO:0016747">
    <property type="term" value="F:acyltransferase activity, transferring groups other than amino-acyl groups"/>
    <property type="evidence" value="ECO:0007669"/>
    <property type="project" value="InterPro"/>
</dbReference>